<dbReference type="EMBL" id="LXWW01000356">
    <property type="protein sequence ID" value="OAO13633.1"/>
    <property type="molecule type" value="Genomic_DNA"/>
</dbReference>
<dbReference type="SMART" id="SM00758">
    <property type="entry name" value="PA14"/>
    <property type="match status" value="1"/>
</dbReference>
<proteinExistence type="predicted"/>
<reference evidence="3 4" key="1">
    <citation type="submission" date="2016-05" db="EMBL/GenBank/DDBJ databases">
        <title>Nuclear genome of Blastocystis sp. subtype 1 NandII.</title>
        <authorList>
            <person name="Gentekaki E."/>
            <person name="Curtis B."/>
            <person name="Stairs C."/>
            <person name="Eme L."/>
            <person name="Herman E."/>
            <person name="Klimes V."/>
            <person name="Arias M.C."/>
            <person name="Elias M."/>
            <person name="Hilliou F."/>
            <person name="Klute M."/>
            <person name="Malik S.-B."/>
            <person name="Pightling A."/>
            <person name="Rachubinski R."/>
            <person name="Salas D."/>
            <person name="Schlacht A."/>
            <person name="Suga H."/>
            <person name="Archibald J."/>
            <person name="Ball S.G."/>
            <person name="Clark G."/>
            <person name="Dacks J."/>
            <person name="Van Der Giezen M."/>
            <person name="Tsaousis A."/>
            <person name="Roger A."/>
        </authorList>
    </citation>
    <scope>NUCLEOTIDE SEQUENCE [LARGE SCALE GENOMIC DNA]</scope>
    <source>
        <strain evidence="4">ATCC 50177 / NandII</strain>
    </source>
</reference>
<organism evidence="3 4">
    <name type="scientific">Blastocystis sp. subtype 1 (strain ATCC 50177 / NandII)</name>
    <dbReference type="NCBI Taxonomy" id="478820"/>
    <lineage>
        <taxon>Eukaryota</taxon>
        <taxon>Sar</taxon>
        <taxon>Stramenopiles</taxon>
        <taxon>Bigyra</taxon>
        <taxon>Opalozoa</taxon>
        <taxon>Opalinata</taxon>
        <taxon>Blastocystidae</taxon>
        <taxon>Blastocystis</taxon>
    </lineage>
</organism>
<dbReference type="InterPro" id="IPR008979">
    <property type="entry name" value="Galactose-bd-like_sf"/>
</dbReference>
<evidence type="ECO:0000313" key="3">
    <source>
        <dbReference type="EMBL" id="OAO13633.1"/>
    </source>
</evidence>
<sequence>MNIDPVNGYISGRPSGVSSGEYTVKATGVNGVASAKIRVVVTSTPINGFRATYYKVTDTSLCQYPMLAGNTLQLSQIDKWSNINTAEKPSAFVWPGAPSNFNDYFYMEWEGFLYMNEIGSWKLRLTCDDGCKLIGADEQQLINHWGCHYYSPRDTSFPVSKIGYYYFRVEYQQANSNKGIKFEWKSPHGAWEVVPERSIFYVPVGVLTYKSERTHYYKDVEITDNVPVFFGESSMSGWSVHPALPAGLSLNRQNGRISGTPTETQVMSFYTITANVGSRKESTVVGFDVQALPVPTNLVYMYQGSLVNPSSVISLVGLREMSAITISNPDEVTVSQYSISPALPEGLTMNESSGRISGKPLRKMDATVFSVTASNAAGSMILLVTITVSGCQGPNNEWTGDFLHIHMLSGYGTVSLVSGSAVQQCSLNTMKADGSADSVPCTTTLRSYAISGQAAVPSAVICVNPTVAATAKLQVSCNELAGCRWQVSHDDGMRFPYRFAYVDIQARPPYLDEMPYPTTLTPLSALTASSSEITVYAGKSFEFVSFTPNGCYKEFTFSPALPGATIDPAYPLLSGVASGSGEQMYTVMATGSAGTASTVLRVRYAECNAGSGRRSITFQKTTMAVGDEESWRLLKDNQEVFNSGRLVSYMQYSNTFCLEPGEYVLELLDSWGDGWKADAYLKVFDENESEIGEYILEPASSGQSKKTINWTLEPYVTLTEWKALLHGRPDKKWNQPGFDASAWSTVQNGNIGSWSQNGIYFLHHFTLDNGDAYPIVEFGVYYKDGCAVYLNGNEVYRRNLPFTTSSNTPASATFDGALMRVGTAPGYMLKTGDNVIAVELHRMQSTQGAIDWSAYVSYSAGDCVLRSVGGTITKSQFYNKEGQTAQQAWDGKGDTQWIENGLPAWTVYSYNFDHVEWINRITVGPSLDDENRDPAKFTVYGSNDGVGWDRLYSYEATSSQPMFDDRSTARSFMMMDHMNSYGKYKFEINKSRNGVAQVSVSMLKLEACRLVYCPKDGDYPGTHAGHMITIDCPEGYIGERHRRCEAQDLKPSWEQADESECRSKYPTSKDISYIDTAYAIAPIDYAKFYRTDYMEGLRLVVSEITGVNAKNVEVWKSKDITSSFSHVDMTDMQKAGVYVRITADNKDSSKVLRSMAASEESVRKLLLQYFSGLFDERLVVAFYMNPELNQYKGLGRVNGWIIFLLVVLFLIVASVVAFYLWTRLKNKKSKNGSRKLTRAGVHRSGIAKESRV</sequence>
<dbReference type="Pfam" id="PF05345">
    <property type="entry name" value="He_PIG"/>
    <property type="match status" value="2"/>
</dbReference>
<evidence type="ECO:0000313" key="4">
    <source>
        <dbReference type="Proteomes" id="UP000078348"/>
    </source>
</evidence>
<dbReference type="Proteomes" id="UP000078348">
    <property type="component" value="Unassembled WGS sequence"/>
</dbReference>
<feature type="transmembrane region" description="Helical" evidence="1">
    <location>
        <begin position="1200"/>
        <end position="1221"/>
    </location>
</feature>
<keyword evidence="1" id="KW-1133">Transmembrane helix</keyword>
<keyword evidence="1" id="KW-0812">Transmembrane</keyword>
<gene>
    <name evidence="3" type="ORF">AV274_4677</name>
</gene>
<dbReference type="InterPro" id="IPR011658">
    <property type="entry name" value="PA14_dom"/>
</dbReference>
<dbReference type="OrthoDB" id="422559at2759"/>
<evidence type="ECO:0000259" key="2">
    <source>
        <dbReference type="PROSITE" id="PS51820"/>
    </source>
</evidence>
<accession>A0A196S9D0</accession>
<feature type="domain" description="PA14" evidence="2">
    <location>
        <begin position="44"/>
        <end position="198"/>
    </location>
</feature>
<keyword evidence="4" id="KW-1185">Reference proteome</keyword>
<dbReference type="Gene3D" id="2.60.40.10">
    <property type="entry name" value="Immunoglobulins"/>
    <property type="match status" value="2"/>
</dbReference>
<dbReference type="InterPro" id="IPR013783">
    <property type="entry name" value="Ig-like_fold"/>
</dbReference>
<dbReference type="AlphaFoldDB" id="A0A196S9D0"/>
<dbReference type="InterPro" id="IPR037524">
    <property type="entry name" value="PA14/GLEYA"/>
</dbReference>
<protein>
    <submittedName>
        <fullName evidence="3">Kelch domain protein</fullName>
    </submittedName>
</protein>
<name>A0A196S9D0_BLAHN</name>
<dbReference type="Pfam" id="PF07691">
    <property type="entry name" value="PA14"/>
    <property type="match status" value="1"/>
</dbReference>
<comment type="caution">
    <text evidence="3">The sequence shown here is derived from an EMBL/GenBank/DDBJ whole genome shotgun (WGS) entry which is preliminary data.</text>
</comment>
<dbReference type="SUPFAM" id="SSF56988">
    <property type="entry name" value="Anthrax protective antigen"/>
    <property type="match status" value="1"/>
</dbReference>
<dbReference type="PROSITE" id="PS51820">
    <property type="entry name" value="PA14"/>
    <property type="match status" value="1"/>
</dbReference>
<dbReference type="SUPFAM" id="SSF49785">
    <property type="entry name" value="Galactose-binding domain-like"/>
    <property type="match status" value="2"/>
</dbReference>
<dbReference type="Gene3D" id="2.60.120.260">
    <property type="entry name" value="Galactose-binding domain-like"/>
    <property type="match status" value="1"/>
</dbReference>
<keyword evidence="1" id="KW-0472">Membrane</keyword>
<evidence type="ECO:0000256" key="1">
    <source>
        <dbReference type="SAM" id="Phobius"/>
    </source>
</evidence>